<dbReference type="STRING" id="1670800.BSQ44_18455"/>
<dbReference type="CDD" id="cd03454">
    <property type="entry name" value="YdeM"/>
    <property type="match status" value="1"/>
</dbReference>
<dbReference type="InterPro" id="IPR029069">
    <property type="entry name" value="HotDog_dom_sf"/>
</dbReference>
<keyword evidence="3" id="KW-1185">Reference proteome</keyword>
<sequence>MTDKKWAYEDFEVGRSIDFGPRTVEAGEMIEFAREFDPQPMHLDEAAGKESLLGGLAASGLFTTSIFMSMMCDAYILDSTSQGSPGVDYVNFRRPLLAGDTVRGRTTVLSKRASASKPGLGFISVKHELFNQNDELVCDMANSGMFLLRKPGAAA</sequence>
<dbReference type="PANTHER" id="PTHR43664:SF1">
    <property type="entry name" value="BETA-METHYLMALYL-COA DEHYDRATASE"/>
    <property type="match status" value="1"/>
</dbReference>
<dbReference type="Gene3D" id="3.10.129.10">
    <property type="entry name" value="Hotdog Thioesterase"/>
    <property type="match status" value="1"/>
</dbReference>
<dbReference type="SUPFAM" id="SSF54637">
    <property type="entry name" value="Thioesterase/thiol ester dehydrase-isomerase"/>
    <property type="match status" value="1"/>
</dbReference>
<gene>
    <name evidence="2" type="ORF">BSQ44_18455</name>
</gene>
<evidence type="ECO:0000313" key="2">
    <source>
        <dbReference type="EMBL" id="APH74695.1"/>
    </source>
</evidence>
<accession>A0A1L3SZI3</accession>
<dbReference type="InterPro" id="IPR052342">
    <property type="entry name" value="MCH/BMMD"/>
</dbReference>
<name>A0A1L3SZI3_9HYPH</name>
<dbReference type="OrthoDB" id="9797938at2"/>
<evidence type="ECO:0000313" key="3">
    <source>
        <dbReference type="Proteomes" id="UP000182840"/>
    </source>
</evidence>
<dbReference type="InterPro" id="IPR002539">
    <property type="entry name" value="MaoC-like_dom"/>
</dbReference>
<dbReference type="PANTHER" id="PTHR43664">
    <property type="entry name" value="MONOAMINE OXIDASE-RELATED"/>
    <property type="match status" value="1"/>
</dbReference>
<organism evidence="2 3">
    <name type="scientific">Aquibium oceanicum</name>
    <dbReference type="NCBI Taxonomy" id="1670800"/>
    <lineage>
        <taxon>Bacteria</taxon>
        <taxon>Pseudomonadati</taxon>
        <taxon>Pseudomonadota</taxon>
        <taxon>Alphaproteobacteria</taxon>
        <taxon>Hyphomicrobiales</taxon>
        <taxon>Phyllobacteriaceae</taxon>
        <taxon>Aquibium</taxon>
    </lineage>
</organism>
<dbReference type="EMBL" id="CP018171">
    <property type="protein sequence ID" value="APH74695.1"/>
    <property type="molecule type" value="Genomic_DNA"/>
</dbReference>
<dbReference type="RefSeq" id="WP_072608152.1">
    <property type="nucleotide sequence ID" value="NZ_CP018171.1"/>
</dbReference>
<feature type="domain" description="MaoC-like" evidence="1">
    <location>
        <begin position="13"/>
        <end position="115"/>
    </location>
</feature>
<dbReference type="KEGG" id="meso:BSQ44_18455"/>
<evidence type="ECO:0000259" key="1">
    <source>
        <dbReference type="Pfam" id="PF01575"/>
    </source>
</evidence>
<protein>
    <submittedName>
        <fullName evidence="2">Enoyl-CoA hydratase</fullName>
    </submittedName>
</protein>
<proteinExistence type="predicted"/>
<reference evidence="3" key="1">
    <citation type="submission" date="2016-11" db="EMBL/GenBank/DDBJ databases">
        <title>Mesorhizobium oceanicum sp. nov., isolated from deep seawater in South China Sea.</title>
        <authorList>
            <person name="Fu G.-Y."/>
        </authorList>
    </citation>
    <scope>NUCLEOTIDE SEQUENCE [LARGE SCALE GENOMIC DNA]</scope>
    <source>
        <strain evidence="3">B7</strain>
    </source>
</reference>
<dbReference type="Pfam" id="PF01575">
    <property type="entry name" value="MaoC_dehydratas"/>
    <property type="match status" value="1"/>
</dbReference>
<dbReference type="AlphaFoldDB" id="A0A1L3SZI3"/>
<dbReference type="Proteomes" id="UP000182840">
    <property type="component" value="Chromosome"/>
</dbReference>